<evidence type="ECO:0000256" key="1">
    <source>
        <dbReference type="SAM" id="Phobius"/>
    </source>
</evidence>
<dbReference type="KEGG" id="rst:ATY39_16070"/>
<dbReference type="OrthoDB" id="2884302at2"/>
<dbReference type="RefSeq" id="WP_066791469.1">
    <property type="nucleotide sequence ID" value="NZ_CP014806.1"/>
</dbReference>
<dbReference type="STRING" id="241244.ATY39_16070"/>
<dbReference type="AlphaFoldDB" id="A0A143HGZ1"/>
<organism evidence="2 3">
    <name type="scientific">Rummeliibacillus stabekisii</name>
    <dbReference type="NCBI Taxonomy" id="241244"/>
    <lineage>
        <taxon>Bacteria</taxon>
        <taxon>Bacillati</taxon>
        <taxon>Bacillota</taxon>
        <taxon>Bacilli</taxon>
        <taxon>Bacillales</taxon>
        <taxon>Caryophanaceae</taxon>
        <taxon>Rummeliibacillus</taxon>
    </lineage>
</organism>
<feature type="transmembrane region" description="Helical" evidence="1">
    <location>
        <begin position="7"/>
        <end position="27"/>
    </location>
</feature>
<sequence>MKDKIIALYGIPVGFLLLGFLFLIIGANGEGLASFFSRPPGAMEWSISNNAIKAFKFVPTALGITFLTLFVSAFSISFYTWQKNVLRDIDNETEKG</sequence>
<name>A0A143HGZ1_9BACL</name>
<reference evidence="2 3" key="1">
    <citation type="journal article" date="2016" name="Genome Announc.">
        <title>Whole-Genome Sequence of Rummeliibacillus stabekisii Strain PP9 Isolated from Antarctic Soil.</title>
        <authorList>
            <person name="da Mota F.F."/>
            <person name="Vollu R.E."/>
            <person name="Jurelevicius D."/>
            <person name="Seldin L."/>
        </authorList>
    </citation>
    <scope>NUCLEOTIDE SEQUENCE [LARGE SCALE GENOMIC DNA]</scope>
    <source>
        <strain evidence="2 3">PP9</strain>
    </source>
</reference>
<accession>A0A143HGZ1</accession>
<evidence type="ECO:0000313" key="2">
    <source>
        <dbReference type="EMBL" id="AMX00761.1"/>
    </source>
</evidence>
<gene>
    <name evidence="2" type="ORF">ATY39_16070</name>
</gene>
<feature type="transmembrane region" description="Helical" evidence="1">
    <location>
        <begin position="57"/>
        <end position="81"/>
    </location>
</feature>
<reference evidence="3" key="2">
    <citation type="submission" date="2016-03" db="EMBL/GenBank/DDBJ databases">
        <authorList>
            <person name="Seldin L."/>
        </authorList>
    </citation>
    <scope>NUCLEOTIDE SEQUENCE [LARGE SCALE GENOMIC DNA]</scope>
    <source>
        <strain evidence="3">PP9</strain>
    </source>
</reference>
<keyword evidence="3" id="KW-1185">Reference proteome</keyword>
<protein>
    <submittedName>
        <fullName evidence="2">Uncharacterized protein</fullName>
    </submittedName>
</protein>
<dbReference type="EMBL" id="CP014806">
    <property type="protein sequence ID" value="AMX00761.1"/>
    <property type="molecule type" value="Genomic_DNA"/>
</dbReference>
<keyword evidence="1" id="KW-0472">Membrane</keyword>
<keyword evidence="1" id="KW-1133">Transmembrane helix</keyword>
<evidence type="ECO:0000313" key="3">
    <source>
        <dbReference type="Proteomes" id="UP000076021"/>
    </source>
</evidence>
<dbReference type="Proteomes" id="UP000076021">
    <property type="component" value="Chromosome"/>
</dbReference>
<proteinExistence type="predicted"/>
<keyword evidence="1" id="KW-0812">Transmembrane</keyword>